<name>A0A918H2S3_9ACTN</name>
<comment type="caution">
    <text evidence="6">The sequence shown here is derived from an EMBL/GenBank/DDBJ whole genome shotgun (WGS) entry which is preliminary data.</text>
</comment>
<evidence type="ECO:0000256" key="4">
    <source>
        <dbReference type="SAM" id="MobiDB-lite"/>
    </source>
</evidence>
<dbReference type="Gene3D" id="3.40.309.10">
    <property type="entry name" value="Aldehyde Dehydrogenase, Chain A, domain 2"/>
    <property type="match status" value="1"/>
</dbReference>
<dbReference type="InterPro" id="IPR016163">
    <property type="entry name" value="Ald_DH_C"/>
</dbReference>
<keyword evidence="2" id="KW-0560">Oxidoreductase</keyword>
<dbReference type="Proteomes" id="UP000646776">
    <property type="component" value="Unassembled WGS sequence"/>
</dbReference>
<feature type="region of interest" description="Disordered" evidence="4">
    <location>
        <begin position="1"/>
        <end position="35"/>
    </location>
</feature>
<reference evidence="6" key="1">
    <citation type="journal article" date="2014" name="Int. J. Syst. Evol. Microbiol.">
        <title>Complete genome sequence of Corynebacterium casei LMG S-19264T (=DSM 44701T), isolated from a smear-ripened cheese.</title>
        <authorList>
            <consortium name="US DOE Joint Genome Institute (JGI-PGF)"/>
            <person name="Walter F."/>
            <person name="Albersmeier A."/>
            <person name="Kalinowski J."/>
            <person name="Ruckert C."/>
        </authorList>
    </citation>
    <scope>NUCLEOTIDE SEQUENCE</scope>
    <source>
        <strain evidence="6">JCM 4125</strain>
    </source>
</reference>
<evidence type="ECO:0000313" key="6">
    <source>
        <dbReference type="EMBL" id="GGT32925.1"/>
    </source>
</evidence>
<dbReference type="InterPro" id="IPR016161">
    <property type="entry name" value="Ald_DH/histidinol_DH"/>
</dbReference>
<evidence type="ECO:0000256" key="3">
    <source>
        <dbReference type="ARBA" id="ARBA00023027"/>
    </source>
</evidence>
<dbReference type="SUPFAM" id="SSF53720">
    <property type="entry name" value="ALDH-like"/>
    <property type="match status" value="1"/>
</dbReference>
<dbReference type="Gene3D" id="3.40.605.10">
    <property type="entry name" value="Aldehyde Dehydrogenase, Chain A, domain 1"/>
    <property type="match status" value="1"/>
</dbReference>
<dbReference type="AlphaFoldDB" id="A0A918H2S3"/>
<organism evidence="6 7">
    <name type="scientific">Streptomyces phaeofaciens</name>
    <dbReference type="NCBI Taxonomy" id="68254"/>
    <lineage>
        <taxon>Bacteria</taxon>
        <taxon>Bacillati</taxon>
        <taxon>Actinomycetota</taxon>
        <taxon>Actinomycetes</taxon>
        <taxon>Kitasatosporales</taxon>
        <taxon>Streptomycetaceae</taxon>
        <taxon>Streptomyces</taxon>
    </lineage>
</organism>
<sequence length="484" mass="49464">MSSLQGRGTDGHRAPAAQGGLLDAKAPGDGPEDAAGVRAAEAVGAADRAFASWSAMAPAERSAVFLQAAHLLLRRTDKIVDVMAAEVGARAPWAAFQTKLAAQLMIEAAASVTRPNGRVTPTETPGACSLRLRVPVGVVAAITPWTASVLLGVRAVALPLALGDTVVLKPSESTPLSGGLLLQEVWEEAGLPHGVLSVVTHGPDEAADVTRRLVTDPRVRAVSFTGSTAVGRAVGVEAARHLKPAVLELGGKNSLLVLQDADVDHAVDTAIVGSFLNAGQSCLSTDRIIVHRSLADRFLAALAERVPALPRQGPGWPAEADGRIVHAGTAQRVSALVTDALAKGATAVTGTGAVEGNGTLIAPVVLTGLTPRMAMWSEEIFGPAVAVHVTDSTDEAVALASGPPRGLTAGVVTGDWATGVAVARRLPADAVHVNNRSITDGLQAPFGGIHESGFGRFGSSAGTDAFTEPRWITLGAEGRPAFPL</sequence>
<evidence type="ECO:0000313" key="7">
    <source>
        <dbReference type="Proteomes" id="UP000646776"/>
    </source>
</evidence>
<evidence type="ECO:0000256" key="1">
    <source>
        <dbReference type="ARBA" id="ARBA00009986"/>
    </source>
</evidence>
<dbReference type="PANTHER" id="PTHR42986">
    <property type="entry name" value="BENZALDEHYDE DEHYDROGENASE YFMT"/>
    <property type="match status" value="1"/>
</dbReference>
<accession>A0A918H2S3</accession>
<comment type="similarity">
    <text evidence="1">Belongs to the aldehyde dehydrogenase family.</text>
</comment>
<dbReference type="GO" id="GO:0016620">
    <property type="term" value="F:oxidoreductase activity, acting on the aldehyde or oxo group of donors, NAD or NADP as acceptor"/>
    <property type="evidence" value="ECO:0007669"/>
    <property type="project" value="InterPro"/>
</dbReference>
<dbReference type="Pfam" id="PF00171">
    <property type="entry name" value="Aldedh"/>
    <property type="match status" value="1"/>
</dbReference>
<reference evidence="6" key="2">
    <citation type="submission" date="2020-09" db="EMBL/GenBank/DDBJ databases">
        <authorList>
            <person name="Sun Q."/>
            <person name="Ohkuma M."/>
        </authorList>
    </citation>
    <scope>NUCLEOTIDE SEQUENCE</scope>
    <source>
        <strain evidence="6">JCM 4125</strain>
    </source>
</reference>
<dbReference type="EMBL" id="BMSA01000001">
    <property type="protein sequence ID" value="GGT32925.1"/>
    <property type="molecule type" value="Genomic_DNA"/>
</dbReference>
<feature type="domain" description="Aldehyde dehydrogenase" evidence="5">
    <location>
        <begin position="38"/>
        <end position="472"/>
    </location>
</feature>
<evidence type="ECO:0000256" key="2">
    <source>
        <dbReference type="ARBA" id="ARBA00023002"/>
    </source>
</evidence>
<dbReference type="InterPro" id="IPR016162">
    <property type="entry name" value="Ald_DH_N"/>
</dbReference>
<dbReference type="RefSeq" id="WP_189707188.1">
    <property type="nucleotide sequence ID" value="NZ_BMSA01000001.1"/>
</dbReference>
<proteinExistence type="inferred from homology"/>
<keyword evidence="3" id="KW-0520">NAD</keyword>
<dbReference type="PANTHER" id="PTHR42986:SF1">
    <property type="entry name" value="BENZALDEHYDE DEHYDROGENASE YFMT"/>
    <property type="match status" value="1"/>
</dbReference>
<evidence type="ECO:0000259" key="5">
    <source>
        <dbReference type="Pfam" id="PF00171"/>
    </source>
</evidence>
<keyword evidence="7" id="KW-1185">Reference proteome</keyword>
<dbReference type="InterPro" id="IPR015590">
    <property type="entry name" value="Aldehyde_DH_dom"/>
</dbReference>
<gene>
    <name evidence="6" type="ORF">GCM10010226_06480</name>
</gene>
<protein>
    <submittedName>
        <fullName evidence="6">Aldehyde dehydrogenase</fullName>
    </submittedName>
</protein>